<feature type="compositionally biased region" description="Basic and acidic residues" evidence="7">
    <location>
        <begin position="329"/>
        <end position="350"/>
    </location>
</feature>
<dbReference type="InterPro" id="IPR001611">
    <property type="entry name" value="Leu-rich_rpt"/>
</dbReference>
<dbReference type="Proteomes" id="UP001472677">
    <property type="component" value="Unassembled WGS sequence"/>
</dbReference>
<gene>
    <name evidence="10" type="ORF">V6N12_039063</name>
</gene>
<dbReference type="Pfam" id="PF00069">
    <property type="entry name" value="Pkinase"/>
    <property type="match status" value="1"/>
</dbReference>
<dbReference type="Gene3D" id="1.10.510.10">
    <property type="entry name" value="Transferase(Phosphotransferase) domain 1"/>
    <property type="match status" value="1"/>
</dbReference>
<protein>
    <recommendedName>
        <fullName evidence="9">Protein kinase domain-containing protein</fullName>
    </recommendedName>
</protein>
<feature type="region of interest" description="Disordered" evidence="7">
    <location>
        <begin position="1"/>
        <end position="28"/>
    </location>
</feature>
<evidence type="ECO:0000259" key="9">
    <source>
        <dbReference type="PROSITE" id="PS50011"/>
    </source>
</evidence>
<evidence type="ECO:0000256" key="6">
    <source>
        <dbReference type="ARBA" id="ARBA00023136"/>
    </source>
</evidence>
<accession>A0ABR2DZK6</accession>
<dbReference type="Gene3D" id="3.80.10.10">
    <property type="entry name" value="Ribonuclease Inhibitor"/>
    <property type="match status" value="2"/>
</dbReference>
<dbReference type="PROSITE" id="PS50011">
    <property type="entry name" value="PROTEIN_KINASE_DOM"/>
    <property type="match status" value="1"/>
</dbReference>
<dbReference type="SUPFAM" id="SSF56112">
    <property type="entry name" value="Protein kinase-like (PK-like)"/>
    <property type="match status" value="1"/>
</dbReference>
<dbReference type="InterPro" id="IPR046959">
    <property type="entry name" value="PRK1-6/SRF4-like"/>
</dbReference>
<dbReference type="Pfam" id="PF13855">
    <property type="entry name" value="LRR_8"/>
    <property type="match status" value="1"/>
</dbReference>
<sequence>MANPPFVSPQSSNSKQNKPNKDSQNHMISPSSGSFLSGVLSFPSDVDALIRFKASFTPGHLINWIPGPGISPCLKKWVGVRCHGKDIIGLHLTNLHLSGTIDVQPLLQLRYLRTISLMRNSFTGPIPLFNKLGSLKALYLSNNQFSGEIPKHYFASMRSLKKVWLNENRFTGHIPESVMHIPHLLELHLEGNHFTGPIPPLQSLNVTSFNVSFNHLEGNIPQSLAKFGVTSFQGNLGLCGKPMTKDCVDHSSPPPSHNQNHTETTGKAKAISDGKVILVATTIFFLLCIVIAFIFSATRRTTKKPDNRGLVSKQSVKDEVLPVQLPPESIHRRSSESNRRSKSGSRREPATKTGVADMVMVNGERGEFRLQDLMKASAEVLGNGVLGSAYKATLSGGLSVVVKRMKWMNRLGKDEFDAELRRFGKLKHCNVLTPLAYYFRKEEKLVVSTYMPKGSLCYLLHGTKDRAHTNLNWPTRLKIVKGVARGLDFIHKEFASHDLPHGNLKSSNVLLTETYDPLLSDYAFQPLASPCNVAQAMFAYKSPEYVQYQQVSPKSDVYCLGIVILEIMTGKHPSQYLSDGQTGIDIVQWVQTSILENRALELIDPEIASNASSTDNMLRLLEIGAACVEMIEIQASTFSTEEELQEGDQRSI</sequence>
<dbReference type="EMBL" id="JBBPBM010000020">
    <property type="protein sequence ID" value="KAK8550350.1"/>
    <property type="molecule type" value="Genomic_DNA"/>
</dbReference>
<evidence type="ECO:0000313" key="11">
    <source>
        <dbReference type="Proteomes" id="UP001472677"/>
    </source>
</evidence>
<dbReference type="PANTHER" id="PTHR48007">
    <property type="entry name" value="LEUCINE-RICH REPEAT RECEPTOR-LIKE PROTEIN KINASE PXC1"/>
    <property type="match status" value="1"/>
</dbReference>
<feature type="domain" description="Protein kinase" evidence="9">
    <location>
        <begin position="375"/>
        <end position="631"/>
    </location>
</feature>
<proteinExistence type="predicted"/>
<dbReference type="InterPro" id="IPR032675">
    <property type="entry name" value="LRR_dom_sf"/>
</dbReference>
<comment type="caution">
    <text evidence="10">The sequence shown here is derived from an EMBL/GenBank/DDBJ whole genome shotgun (WGS) entry which is preliminary data.</text>
</comment>
<dbReference type="InterPro" id="IPR000719">
    <property type="entry name" value="Prot_kinase_dom"/>
</dbReference>
<reference evidence="10 11" key="1">
    <citation type="journal article" date="2024" name="G3 (Bethesda)">
        <title>Genome assembly of Hibiscus sabdariffa L. provides insights into metabolisms of medicinal natural products.</title>
        <authorList>
            <person name="Kim T."/>
        </authorList>
    </citation>
    <scope>NUCLEOTIDE SEQUENCE [LARGE SCALE GENOMIC DNA]</scope>
    <source>
        <strain evidence="10">TK-2024</strain>
        <tissue evidence="10">Old leaves</tissue>
    </source>
</reference>
<keyword evidence="4" id="KW-0677">Repeat</keyword>
<evidence type="ECO:0000313" key="10">
    <source>
        <dbReference type="EMBL" id="KAK8550350.1"/>
    </source>
</evidence>
<dbReference type="PANTHER" id="PTHR48007:SF29">
    <property type="entry name" value="POLLEN RECEPTOR-LIKE KINASE 3"/>
    <property type="match status" value="1"/>
</dbReference>
<keyword evidence="6 8" id="KW-0472">Membrane</keyword>
<feature type="region of interest" description="Disordered" evidence="7">
    <location>
        <begin position="247"/>
        <end position="267"/>
    </location>
</feature>
<feature type="compositionally biased region" description="Polar residues" evidence="7">
    <location>
        <begin position="8"/>
        <end position="17"/>
    </location>
</feature>
<evidence type="ECO:0000256" key="5">
    <source>
        <dbReference type="ARBA" id="ARBA00022989"/>
    </source>
</evidence>
<evidence type="ECO:0000256" key="8">
    <source>
        <dbReference type="SAM" id="Phobius"/>
    </source>
</evidence>
<dbReference type="InterPro" id="IPR013210">
    <property type="entry name" value="LRR_N_plant-typ"/>
</dbReference>
<comment type="subcellular location">
    <subcellularLocation>
        <location evidence="1">Membrane</location>
    </subcellularLocation>
</comment>
<evidence type="ECO:0000256" key="3">
    <source>
        <dbReference type="ARBA" id="ARBA00022692"/>
    </source>
</evidence>
<keyword evidence="5 8" id="KW-1133">Transmembrane helix</keyword>
<dbReference type="Pfam" id="PF08263">
    <property type="entry name" value="LRRNT_2"/>
    <property type="match status" value="1"/>
</dbReference>
<dbReference type="SUPFAM" id="SSF52058">
    <property type="entry name" value="L domain-like"/>
    <property type="match status" value="1"/>
</dbReference>
<organism evidence="10 11">
    <name type="scientific">Hibiscus sabdariffa</name>
    <name type="common">roselle</name>
    <dbReference type="NCBI Taxonomy" id="183260"/>
    <lineage>
        <taxon>Eukaryota</taxon>
        <taxon>Viridiplantae</taxon>
        <taxon>Streptophyta</taxon>
        <taxon>Embryophyta</taxon>
        <taxon>Tracheophyta</taxon>
        <taxon>Spermatophyta</taxon>
        <taxon>Magnoliopsida</taxon>
        <taxon>eudicotyledons</taxon>
        <taxon>Gunneridae</taxon>
        <taxon>Pentapetalae</taxon>
        <taxon>rosids</taxon>
        <taxon>malvids</taxon>
        <taxon>Malvales</taxon>
        <taxon>Malvaceae</taxon>
        <taxon>Malvoideae</taxon>
        <taxon>Hibiscus</taxon>
    </lineage>
</organism>
<evidence type="ECO:0000256" key="2">
    <source>
        <dbReference type="ARBA" id="ARBA00022614"/>
    </source>
</evidence>
<keyword evidence="11" id="KW-1185">Reference proteome</keyword>
<feature type="region of interest" description="Disordered" evidence="7">
    <location>
        <begin position="321"/>
        <end position="355"/>
    </location>
</feature>
<dbReference type="InterPro" id="IPR011009">
    <property type="entry name" value="Kinase-like_dom_sf"/>
</dbReference>
<evidence type="ECO:0000256" key="1">
    <source>
        <dbReference type="ARBA" id="ARBA00004370"/>
    </source>
</evidence>
<keyword evidence="3 8" id="KW-0812">Transmembrane</keyword>
<evidence type="ECO:0000256" key="7">
    <source>
        <dbReference type="SAM" id="MobiDB-lite"/>
    </source>
</evidence>
<dbReference type="Gene3D" id="3.30.200.20">
    <property type="entry name" value="Phosphorylase Kinase, domain 1"/>
    <property type="match status" value="1"/>
</dbReference>
<keyword evidence="2" id="KW-0433">Leucine-rich repeat</keyword>
<feature type="transmembrane region" description="Helical" evidence="8">
    <location>
        <begin position="276"/>
        <end position="298"/>
    </location>
</feature>
<evidence type="ECO:0000256" key="4">
    <source>
        <dbReference type="ARBA" id="ARBA00022737"/>
    </source>
</evidence>
<name>A0ABR2DZK6_9ROSI</name>